<keyword evidence="3" id="KW-1185">Reference proteome</keyword>
<name>A0ABT9IWI2_9BACL</name>
<dbReference type="InterPro" id="IPR032710">
    <property type="entry name" value="NTF2-like_dom_sf"/>
</dbReference>
<evidence type="ECO:0000259" key="1">
    <source>
        <dbReference type="Pfam" id="PF14534"/>
    </source>
</evidence>
<dbReference type="Gene3D" id="3.10.450.50">
    <property type="match status" value="1"/>
</dbReference>
<proteinExistence type="predicted"/>
<dbReference type="Pfam" id="PF14534">
    <property type="entry name" value="DUF4440"/>
    <property type="match status" value="1"/>
</dbReference>
<dbReference type="EMBL" id="JAVAMP010000002">
    <property type="protein sequence ID" value="MDP5273706.1"/>
    <property type="molecule type" value="Genomic_DNA"/>
</dbReference>
<dbReference type="RefSeq" id="WP_305991013.1">
    <property type="nucleotide sequence ID" value="NZ_JAVAMP010000002.1"/>
</dbReference>
<evidence type="ECO:0000313" key="3">
    <source>
        <dbReference type="Proteomes" id="UP001231941"/>
    </source>
</evidence>
<reference evidence="2 3" key="1">
    <citation type="submission" date="2023-08" db="EMBL/GenBank/DDBJ databases">
        <authorList>
            <person name="Park J.-S."/>
        </authorList>
    </citation>
    <scope>NUCLEOTIDE SEQUENCE [LARGE SCALE GENOMIC DNA]</scope>
    <source>
        <strain evidence="2 3">2205SS18-9</strain>
    </source>
</reference>
<evidence type="ECO:0000313" key="2">
    <source>
        <dbReference type="EMBL" id="MDP5273706.1"/>
    </source>
</evidence>
<sequence length="120" mass="14439">MNFTETLQDHLQAVSNKDLERFLLTVHPDITLVLPNGKYIDNDEEFKKFHESWFADDDWRIQFEIVKVLETEGMCSALLRVIYDDIDPNNQPYQKKYYLQLLFKKKDGKWLLVFDQNTFM</sequence>
<dbReference type="SUPFAM" id="SSF54427">
    <property type="entry name" value="NTF2-like"/>
    <property type="match status" value="1"/>
</dbReference>
<feature type="domain" description="DUF4440" evidence="1">
    <location>
        <begin position="8"/>
        <end position="112"/>
    </location>
</feature>
<dbReference type="Proteomes" id="UP001231941">
    <property type="component" value="Unassembled WGS sequence"/>
</dbReference>
<protein>
    <submittedName>
        <fullName evidence="2">Nuclear transport factor 2 family protein</fullName>
    </submittedName>
</protein>
<organism evidence="2 3">
    <name type="scientific">Chengkuizengella axinellae</name>
    <dbReference type="NCBI Taxonomy" id="3064388"/>
    <lineage>
        <taxon>Bacteria</taxon>
        <taxon>Bacillati</taxon>
        <taxon>Bacillota</taxon>
        <taxon>Bacilli</taxon>
        <taxon>Bacillales</taxon>
        <taxon>Paenibacillaceae</taxon>
        <taxon>Chengkuizengella</taxon>
    </lineage>
</organism>
<dbReference type="InterPro" id="IPR027843">
    <property type="entry name" value="DUF4440"/>
</dbReference>
<accession>A0ABT9IWI2</accession>
<gene>
    <name evidence="2" type="ORF">Q5Y73_06295</name>
</gene>
<comment type="caution">
    <text evidence="2">The sequence shown here is derived from an EMBL/GenBank/DDBJ whole genome shotgun (WGS) entry which is preliminary data.</text>
</comment>